<dbReference type="RefSeq" id="WP_097327050.1">
    <property type="nucleotide sequence ID" value="NZ_OBDY01000026.1"/>
</dbReference>
<dbReference type="Proteomes" id="UP000219612">
    <property type="component" value="Unassembled WGS sequence"/>
</dbReference>
<dbReference type="InterPro" id="IPR001226">
    <property type="entry name" value="Flavodoxin_CS"/>
</dbReference>
<organism evidence="2 3">
    <name type="scientific">Paractinoplanes atraurantiacus</name>
    <dbReference type="NCBI Taxonomy" id="1036182"/>
    <lineage>
        <taxon>Bacteria</taxon>
        <taxon>Bacillati</taxon>
        <taxon>Actinomycetota</taxon>
        <taxon>Actinomycetes</taxon>
        <taxon>Micromonosporales</taxon>
        <taxon>Micromonosporaceae</taxon>
        <taxon>Paractinoplanes</taxon>
    </lineage>
</organism>
<sequence>MKALVVYESLFGNTEAIARAIADGLGDAFEVRLAEAREIPSADGADLLIAGAPTHAFGLSRPGTRKDAARQGEVRPGTADVGLREYLDVSPALPGLAAATFDTRINKTFVPGSAAHKAHRRLRRLGCRMVRGPESFRVEGTTGPLVAGELERARNWASGIAADWSPVVTAEGQRRR</sequence>
<dbReference type="SUPFAM" id="SSF52218">
    <property type="entry name" value="Flavoproteins"/>
    <property type="match status" value="1"/>
</dbReference>
<dbReference type="GO" id="GO:0009055">
    <property type="term" value="F:electron transfer activity"/>
    <property type="evidence" value="ECO:0007669"/>
    <property type="project" value="InterPro"/>
</dbReference>
<name>A0A285JVA8_9ACTN</name>
<dbReference type="AlphaFoldDB" id="A0A285JVA8"/>
<protein>
    <submittedName>
        <fullName evidence="2">Flavodoxin</fullName>
    </submittedName>
</protein>
<gene>
    <name evidence="2" type="ORF">SAMN05421748_12667</name>
</gene>
<evidence type="ECO:0000313" key="2">
    <source>
        <dbReference type="EMBL" id="SNY64208.1"/>
    </source>
</evidence>
<evidence type="ECO:0000313" key="3">
    <source>
        <dbReference type="Proteomes" id="UP000219612"/>
    </source>
</evidence>
<dbReference type="Gene3D" id="3.40.50.360">
    <property type="match status" value="1"/>
</dbReference>
<dbReference type="InterPro" id="IPR008254">
    <property type="entry name" value="Flavodoxin/NO_synth"/>
</dbReference>
<evidence type="ECO:0000259" key="1">
    <source>
        <dbReference type="PROSITE" id="PS50902"/>
    </source>
</evidence>
<accession>A0A285JVA8</accession>
<dbReference type="Pfam" id="PF00258">
    <property type="entry name" value="Flavodoxin_1"/>
    <property type="match status" value="1"/>
</dbReference>
<dbReference type="InterPro" id="IPR029039">
    <property type="entry name" value="Flavoprotein-like_sf"/>
</dbReference>
<dbReference type="OrthoDB" id="3253043at2"/>
<reference evidence="2 3" key="1">
    <citation type="submission" date="2017-09" db="EMBL/GenBank/DDBJ databases">
        <authorList>
            <person name="Ehlers B."/>
            <person name="Leendertz F.H."/>
        </authorList>
    </citation>
    <scope>NUCLEOTIDE SEQUENCE [LARGE SCALE GENOMIC DNA]</scope>
    <source>
        <strain evidence="2 3">CGMCC 4.6857</strain>
    </source>
</reference>
<dbReference type="PROSITE" id="PS50902">
    <property type="entry name" value="FLAVODOXIN_LIKE"/>
    <property type="match status" value="1"/>
</dbReference>
<dbReference type="EMBL" id="OBDY01000026">
    <property type="protein sequence ID" value="SNY64208.1"/>
    <property type="molecule type" value="Genomic_DNA"/>
</dbReference>
<proteinExistence type="predicted"/>
<keyword evidence="3" id="KW-1185">Reference proteome</keyword>
<dbReference type="PROSITE" id="PS00201">
    <property type="entry name" value="FLAVODOXIN"/>
    <property type="match status" value="1"/>
</dbReference>
<dbReference type="GO" id="GO:0010181">
    <property type="term" value="F:FMN binding"/>
    <property type="evidence" value="ECO:0007669"/>
    <property type="project" value="InterPro"/>
</dbReference>
<feature type="domain" description="Flavodoxin-like" evidence="1">
    <location>
        <begin position="3"/>
        <end position="161"/>
    </location>
</feature>